<name>A0ABP0I8V6_9DINO</name>
<feature type="domain" description="SET" evidence="1">
    <location>
        <begin position="19"/>
        <end position="251"/>
    </location>
</feature>
<comment type="caution">
    <text evidence="2">The sequence shown here is derived from an EMBL/GenBank/DDBJ whole genome shotgun (WGS) entry which is preliminary data.</text>
</comment>
<evidence type="ECO:0000313" key="2">
    <source>
        <dbReference type="EMBL" id="CAK8998996.1"/>
    </source>
</evidence>
<protein>
    <recommendedName>
        <fullName evidence="1">SET domain-containing protein</fullName>
    </recommendedName>
</protein>
<dbReference type="PROSITE" id="PS50280">
    <property type="entry name" value="SET"/>
    <property type="match status" value="1"/>
</dbReference>
<dbReference type="CDD" id="cd10527">
    <property type="entry name" value="SET_LSMT"/>
    <property type="match status" value="1"/>
</dbReference>
<organism evidence="2 3">
    <name type="scientific">Durusdinium trenchii</name>
    <dbReference type="NCBI Taxonomy" id="1381693"/>
    <lineage>
        <taxon>Eukaryota</taxon>
        <taxon>Sar</taxon>
        <taxon>Alveolata</taxon>
        <taxon>Dinophyceae</taxon>
        <taxon>Suessiales</taxon>
        <taxon>Symbiodiniaceae</taxon>
        <taxon>Durusdinium</taxon>
    </lineage>
</organism>
<dbReference type="EMBL" id="CAXAMN010002303">
    <property type="protein sequence ID" value="CAK8998996.1"/>
    <property type="molecule type" value="Genomic_DNA"/>
</dbReference>
<dbReference type="PANTHER" id="PTHR13271:SF151">
    <property type="entry name" value="SET DOMAIN-CONTAINING PROTEIN 4"/>
    <property type="match status" value="1"/>
</dbReference>
<proteinExistence type="predicted"/>
<evidence type="ECO:0000313" key="3">
    <source>
        <dbReference type="Proteomes" id="UP001642484"/>
    </source>
</evidence>
<sequence length="412" mass="45489">MASCSERKQSGSLVAKMAEFVELLESWVREHGGFVHPAVGIHKGDRGRGAFASKDLAGELCRLPPKLLISEKLAEGSMAFGHELRMAAEEFTAAPGLVLLTAFLLHEGAAGAHCNSFYAPYFHVLPKKLSSLPVCWPDDHWLHSTIKGSHLERQVRAKRHNLGLEFALLKSYVGKLPLTWEDFLWARCIVSSRAYSLQSQRCLVPWADLLNHGTSSEVCVRYGLEGETASDFVMNLGQLVPQGAELLQSYGDKPNATLLLDYGFVLPQAPPAVVSLAFQLPQLLETDPALKEKKVFWTRVSKGRSFRKGELLLEVDEAAEAFLELLRAAVVCGQPQGSSCDLEEKLQDPSVEMEALIRLQHSAQQALGKLCEFEGPEVKEDWEVVSQQNCAQALADERCVLQSLVARAKRES</sequence>
<dbReference type="PANTHER" id="PTHR13271">
    <property type="entry name" value="UNCHARACTERIZED PUTATIVE METHYLTRANSFERASE"/>
    <property type="match status" value="1"/>
</dbReference>
<dbReference type="SUPFAM" id="SSF82199">
    <property type="entry name" value="SET domain"/>
    <property type="match status" value="1"/>
</dbReference>
<dbReference type="InterPro" id="IPR046341">
    <property type="entry name" value="SET_dom_sf"/>
</dbReference>
<evidence type="ECO:0000259" key="1">
    <source>
        <dbReference type="PROSITE" id="PS50280"/>
    </source>
</evidence>
<dbReference type="InterPro" id="IPR001214">
    <property type="entry name" value="SET_dom"/>
</dbReference>
<dbReference type="Proteomes" id="UP001642484">
    <property type="component" value="Unassembled WGS sequence"/>
</dbReference>
<dbReference type="InterPro" id="IPR050600">
    <property type="entry name" value="SETD3_SETD6_MTase"/>
</dbReference>
<gene>
    <name evidence="2" type="ORF">CCMP2556_LOCUS5483</name>
</gene>
<dbReference type="Gene3D" id="3.90.1410.10">
    <property type="entry name" value="set domain protein methyltransferase, domain 1"/>
    <property type="match status" value="1"/>
</dbReference>
<reference evidence="2 3" key="1">
    <citation type="submission" date="2024-02" db="EMBL/GenBank/DDBJ databases">
        <authorList>
            <person name="Chen Y."/>
            <person name="Shah S."/>
            <person name="Dougan E. K."/>
            <person name="Thang M."/>
            <person name="Chan C."/>
        </authorList>
    </citation>
    <scope>NUCLEOTIDE SEQUENCE [LARGE SCALE GENOMIC DNA]</scope>
</reference>
<keyword evidence="3" id="KW-1185">Reference proteome</keyword>
<accession>A0ABP0I8V6</accession>